<organism evidence="1 2">
    <name type="scientific">Schistosoma margrebowiei</name>
    <dbReference type="NCBI Taxonomy" id="48269"/>
    <lineage>
        <taxon>Eukaryota</taxon>
        <taxon>Metazoa</taxon>
        <taxon>Spiralia</taxon>
        <taxon>Lophotrochozoa</taxon>
        <taxon>Platyhelminthes</taxon>
        <taxon>Trematoda</taxon>
        <taxon>Digenea</taxon>
        <taxon>Strigeidida</taxon>
        <taxon>Schistosomatoidea</taxon>
        <taxon>Schistosomatidae</taxon>
        <taxon>Schistosoma</taxon>
    </lineage>
</organism>
<evidence type="ECO:0000313" key="1">
    <source>
        <dbReference type="EMBL" id="VDP42409.1"/>
    </source>
</evidence>
<dbReference type="Proteomes" id="UP000277204">
    <property type="component" value="Unassembled WGS sequence"/>
</dbReference>
<evidence type="ECO:0000313" key="2">
    <source>
        <dbReference type="Proteomes" id="UP000277204"/>
    </source>
</evidence>
<sequence>MEDLRTSRGVDRASDPHLIVVKMKLKLKKHWTAGKTTVQRFNTAILRDTKKLNEFKITQQQVLSLTESTDKETTIEDKWEGIEGALASTCQEVLDHTTSVIIRNGSLWNTWTRFKKAKTKQQLSTGEHE</sequence>
<dbReference type="AlphaFoldDB" id="A0A183N1N6"/>
<keyword evidence="2" id="KW-1185">Reference proteome</keyword>
<gene>
    <name evidence="1" type="ORF">SMRZ_LOCUS22211</name>
</gene>
<protein>
    <submittedName>
        <fullName evidence="1">Uncharacterized protein</fullName>
    </submittedName>
</protein>
<dbReference type="STRING" id="48269.A0A183N1N6"/>
<accession>A0A183N1N6</accession>
<dbReference type="EMBL" id="UZAI01019047">
    <property type="protein sequence ID" value="VDP42409.1"/>
    <property type="molecule type" value="Genomic_DNA"/>
</dbReference>
<reference evidence="1 2" key="1">
    <citation type="submission" date="2018-11" db="EMBL/GenBank/DDBJ databases">
        <authorList>
            <consortium name="Pathogen Informatics"/>
        </authorList>
    </citation>
    <scope>NUCLEOTIDE SEQUENCE [LARGE SCALE GENOMIC DNA]</scope>
    <source>
        <strain evidence="1 2">Zambia</strain>
    </source>
</reference>
<proteinExistence type="predicted"/>
<name>A0A183N1N6_9TREM</name>